<feature type="compositionally biased region" description="Polar residues" evidence="3">
    <location>
        <begin position="46"/>
        <end position="60"/>
    </location>
</feature>
<dbReference type="Gene3D" id="3.40.50.12780">
    <property type="entry name" value="N-terminal domain of ligase-like"/>
    <property type="match status" value="1"/>
</dbReference>
<feature type="region of interest" description="Disordered" evidence="3">
    <location>
        <begin position="919"/>
        <end position="957"/>
    </location>
</feature>
<sequence length="957" mass="104445">MRAAEVRVFPFPPLAAASSSRSFFLVLHVLLLLLLLRDPALAASPGSHNGSTGLQLSPSAQREERTSAARSGNSLSPFDSVQGITEDAKQALKGSSANEQGQKEVPAQPSSSSHAQESHESPGNKATIAAESPPVPPGLAADSNISIRRPFDLLRKAAALYGDYPWLLTSEEEAGEGFFEITYKQGYAVSLAVGSGLDRLVLPSQLPQRDGANEPLRLVGTWAANSVELLLADFGDALGRIWLFFLSYLFLSVASGGLWDDRSADASGNERPTVFRSYDPYADDPPLYRLEAPGDSLRPSRGRATLEFVGDQAVQRAQALDVTLVDFWELADSPSGIGEQRLKSLHRPGFDTEEIAAVIYPRALSMPFNGVMLSNENVLSSLDSLTDWRTRALSIMEGDRVLCIDSLASIHQRVLHLAVVEAGATVAFARNGLLTLGEDLEALQPTVVAASGGILPMLHAAATRTLKSLGRLRRFWVLLKLRWRARKYWQTGDFELLGKPKKGNEEGLERMQKEKAQHKGRITRENYEKTGETVQAGWAVPSNLELIFLLLYFSSNAGCPVACCSAETGIAFSSREQNSSFGSTDDSRSASDLGAVAEFERIRAAPLGWPSPVVLVDLQELSAADKANAVDYHGEELPGRRAGGSSLVLKTAQEDNHQQIVSIGRSRSRSRLSSRRRHGVTEGEIVIQGPCVSVGYYRHQTAFQRHLTSRGFYKTGLVGVSAGDGFPLLLTSFLSRSVLTAEGEFIDLEEAERQIRKVHIVRRVLLYADDFHSPLVAIVQPRRSAVLRWAKSRFAFSDEYGASYEELVSLPALRMFVLNSIREETSLNLEHFELPRAVYLVPHDVELPVAVFDQDKKGASSDHLMSRQQLAEAYAQPIQEILINIGAVTACPVPEEREGGQTASGECATQNAEVAKRCQAHEKIQETEETEVRAAPPPAVRGTNRAVRGARSPPRNA</sequence>
<organism evidence="5 6">
    <name type="scientific">Eimeria praecox</name>
    <dbReference type="NCBI Taxonomy" id="51316"/>
    <lineage>
        <taxon>Eukaryota</taxon>
        <taxon>Sar</taxon>
        <taxon>Alveolata</taxon>
        <taxon>Apicomplexa</taxon>
        <taxon>Conoidasida</taxon>
        <taxon>Coccidia</taxon>
        <taxon>Eucoccidiorida</taxon>
        <taxon>Eimeriorina</taxon>
        <taxon>Eimeriidae</taxon>
        <taxon>Eimeria</taxon>
    </lineage>
</organism>
<feature type="compositionally biased region" description="Low complexity" evidence="3">
    <location>
        <begin position="106"/>
        <end position="115"/>
    </location>
</feature>
<evidence type="ECO:0000256" key="1">
    <source>
        <dbReference type="ARBA" id="ARBA00022741"/>
    </source>
</evidence>
<dbReference type="Proteomes" id="UP000018201">
    <property type="component" value="Unassembled WGS sequence"/>
</dbReference>
<dbReference type="PANTHER" id="PTHR43272">
    <property type="entry name" value="LONG-CHAIN-FATTY-ACID--COA LIGASE"/>
    <property type="match status" value="1"/>
</dbReference>
<keyword evidence="1" id="KW-0547">Nucleotide-binding</keyword>
<evidence type="ECO:0000256" key="2">
    <source>
        <dbReference type="ARBA" id="ARBA00022840"/>
    </source>
</evidence>
<dbReference type="InterPro" id="IPR042099">
    <property type="entry name" value="ANL_N_sf"/>
</dbReference>
<gene>
    <name evidence="5" type="ORF">EPH_0064460</name>
</gene>
<feature type="chain" id="PRO_5004670346" description="AMP-dependent synthetase/ligase domain-containing protein" evidence="4">
    <location>
        <begin position="43"/>
        <end position="957"/>
    </location>
</feature>
<keyword evidence="2" id="KW-0067">ATP-binding</keyword>
<dbReference type="VEuPathDB" id="ToxoDB:EPH_0064460"/>
<dbReference type="OrthoDB" id="1700726at2759"/>
<evidence type="ECO:0000313" key="6">
    <source>
        <dbReference type="Proteomes" id="UP000018201"/>
    </source>
</evidence>
<dbReference type="GO" id="GO:0005524">
    <property type="term" value="F:ATP binding"/>
    <property type="evidence" value="ECO:0007669"/>
    <property type="project" value="UniProtKB-KW"/>
</dbReference>
<keyword evidence="4" id="KW-0732">Signal</keyword>
<feature type="compositionally biased region" description="Polar residues" evidence="3">
    <location>
        <begin position="68"/>
        <end position="83"/>
    </location>
</feature>
<feature type="region of interest" description="Disordered" evidence="3">
    <location>
        <begin position="44"/>
        <end position="137"/>
    </location>
</feature>
<name>U6H0C6_9EIME</name>
<evidence type="ECO:0008006" key="7">
    <source>
        <dbReference type="Google" id="ProtNLM"/>
    </source>
</evidence>
<reference evidence="5" key="2">
    <citation type="submission" date="2013-10" db="EMBL/GenBank/DDBJ databases">
        <authorList>
            <person name="Aslett M."/>
        </authorList>
    </citation>
    <scope>NUCLEOTIDE SEQUENCE [LARGE SCALE GENOMIC DNA]</scope>
    <source>
        <strain evidence="5">Houghton</strain>
    </source>
</reference>
<dbReference type="Gene3D" id="2.30.38.10">
    <property type="entry name" value="Luciferase, Domain 3"/>
    <property type="match status" value="1"/>
</dbReference>
<proteinExistence type="predicted"/>
<dbReference type="GO" id="GO:0016020">
    <property type="term" value="C:membrane"/>
    <property type="evidence" value="ECO:0007669"/>
    <property type="project" value="TreeGrafter"/>
</dbReference>
<evidence type="ECO:0000256" key="3">
    <source>
        <dbReference type="SAM" id="MobiDB-lite"/>
    </source>
</evidence>
<accession>U6H0C6</accession>
<keyword evidence="6" id="KW-1185">Reference proteome</keyword>
<feature type="signal peptide" evidence="4">
    <location>
        <begin position="1"/>
        <end position="42"/>
    </location>
</feature>
<feature type="compositionally biased region" description="Basic and acidic residues" evidence="3">
    <location>
        <begin position="919"/>
        <end position="932"/>
    </location>
</feature>
<dbReference type="PANTHER" id="PTHR43272:SF33">
    <property type="entry name" value="AMP-BINDING DOMAIN-CONTAINING PROTEIN-RELATED"/>
    <property type="match status" value="1"/>
</dbReference>
<dbReference type="EMBL" id="HG694493">
    <property type="protein sequence ID" value="CDI85905.1"/>
    <property type="molecule type" value="Genomic_DNA"/>
</dbReference>
<protein>
    <recommendedName>
        <fullName evidence="7">AMP-dependent synthetase/ligase domain-containing protein</fullName>
    </recommendedName>
</protein>
<evidence type="ECO:0000256" key="4">
    <source>
        <dbReference type="SAM" id="SignalP"/>
    </source>
</evidence>
<dbReference type="SUPFAM" id="SSF56801">
    <property type="entry name" value="Acetyl-CoA synthetase-like"/>
    <property type="match status" value="2"/>
</dbReference>
<dbReference type="AlphaFoldDB" id="U6H0C6"/>
<dbReference type="GO" id="GO:0004467">
    <property type="term" value="F:long-chain fatty acid-CoA ligase activity"/>
    <property type="evidence" value="ECO:0007669"/>
    <property type="project" value="TreeGrafter"/>
</dbReference>
<evidence type="ECO:0000313" key="5">
    <source>
        <dbReference type="EMBL" id="CDI85905.1"/>
    </source>
</evidence>
<reference evidence="5" key="1">
    <citation type="submission" date="2013-10" db="EMBL/GenBank/DDBJ databases">
        <title>Genomic analysis of the causative agents of coccidiosis in chickens.</title>
        <authorList>
            <person name="Reid A.J."/>
            <person name="Blake D."/>
            <person name="Billington K."/>
            <person name="Browne H."/>
            <person name="Dunn M."/>
            <person name="Hung S."/>
            <person name="Kawahara F."/>
            <person name="Miranda-Saavedra D."/>
            <person name="Mourier T."/>
            <person name="Nagra H."/>
            <person name="Otto T.D."/>
            <person name="Rawlings N."/>
            <person name="Sanchez A."/>
            <person name="Sanders M."/>
            <person name="Subramaniam C."/>
            <person name="Tay Y."/>
            <person name="Dear P."/>
            <person name="Doerig C."/>
            <person name="Gruber A."/>
            <person name="Parkinson J."/>
            <person name="Shirley M."/>
            <person name="Wan K.L."/>
            <person name="Berriman M."/>
            <person name="Tomley F."/>
            <person name="Pain A."/>
        </authorList>
    </citation>
    <scope>NUCLEOTIDE SEQUENCE [LARGE SCALE GENOMIC DNA]</scope>
    <source>
        <strain evidence="5">Houghton</strain>
    </source>
</reference>